<dbReference type="EMBL" id="CACSIO010000012">
    <property type="protein sequence ID" value="CAA0110306.1"/>
    <property type="molecule type" value="Genomic_DNA"/>
</dbReference>
<dbReference type="AlphaFoldDB" id="A0A5S9PZX8"/>
<accession>A0A5S9PZX8</accession>
<organism evidence="1 2">
    <name type="scientific">BD1-7 clade bacterium</name>
    <dbReference type="NCBI Taxonomy" id="2029982"/>
    <lineage>
        <taxon>Bacteria</taxon>
        <taxon>Pseudomonadati</taxon>
        <taxon>Pseudomonadota</taxon>
        <taxon>Gammaproteobacteria</taxon>
        <taxon>Cellvibrionales</taxon>
        <taxon>Spongiibacteraceae</taxon>
        <taxon>BD1-7 clade</taxon>
    </lineage>
</organism>
<evidence type="ECO:0000313" key="1">
    <source>
        <dbReference type="EMBL" id="CAA0110306.1"/>
    </source>
</evidence>
<dbReference type="Proteomes" id="UP000441399">
    <property type="component" value="Unassembled WGS sequence"/>
</dbReference>
<proteinExistence type="predicted"/>
<keyword evidence="2" id="KW-1185">Reference proteome</keyword>
<sequence length="158" mass="18028">MKYVFYKEGYDFVASNENDHDAIHIRNVSKLKTIRNLVNWLVSDVGFKYQTRWLDVDYEISPNFGGYGYSIKDDKGNKIGKVKSGSFGSVRILETRQGQEILLEERSPSEYALKVNSTEIGAIKTNSIINRFPIEVDLYLDEQPATHLLALFAVLKCV</sequence>
<evidence type="ECO:0000313" key="2">
    <source>
        <dbReference type="Proteomes" id="UP000441399"/>
    </source>
</evidence>
<protein>
    <submittedName>
        <fullName evidence="1">Uncharacterized protein</fullName>
    </submittedName>
</protein>
<name>A0A5S9PZX8_9GAMM</name>
<reference evidence="1 2" key="1">
    <citation type="submission" date="2019-11" db="EMBL/GenBank/DDBJ databases">
        <authorList>
            <person name="Holert J."/>
        </authorList>
    </citation>
    <scope>NUCLEOTIDE SEQUENCE [LARGE SCALE GENOMIC DNA]</scope>
    <source>
        <strain evidence="1">SB11_3</strain>
    </source>
</reference>
<gene>
    <name evidence="1" type="ORF">OPDIPICF_01550</name>
</gene>